<protein>
    <submittedName>
        <fullName evidence="2">Methyltransferase domain-containing protein</fullName>
    </submittedName>
</protein>
<evidence type="ECO:0000259" key="1">
    <source>
        <dbReference type="Pfam" id="PF01728"/>
    </source>
</evidence>
<evidence type="ECO:0000313" key="2">
    <source>
        <dbReference type="EMBL" id="NMO95958.1"/>
    </source>
</evidence>
<name>A0A848M4G1_PAELE</name>
<keyword evidence="3" id="KW-1185">Reference proteome</keyword>
<dbReference type="Gene3D" id="3.40.50.150">
    <property type="entry name" value="Vaccinia Virus protein VP39"/>
    <property type="match status" value="1"/>
</dbReference>
<dbReference type="GO" id="GO:0032259">
    <property type="term" value="P:methylation"/>
    <property type="evidence" value="ECO:0007669"/>
    <property type="project" value="UniProtKB-KW"/>
</dbReference>
<sequence length="383" mass="43749">MGRWSSLDQSHFWRLTPLNEHEKQDLEEQSTEIPIIEDQPVTLQQVRLICTANHGFAPYAQEELRRLFGKLKSTMLIPGEVFVVTLDAESFASAVERIQAHSPVFLRHMFPVGLELSSAAEETLVQETVNFLLRKEDLAGRRISVQVRKAENSCWSESPGSLREVLQDKFSELEAEFTVQDPEWIISVFADEEKWYIGVSEPSTNLSDWNGGAIRFQREDGQISRAKFKLLEAEKQFSIPFSSFRNALDIGAAPGGWTSFLLERGLRVTAVDPAKMHESLKQHPGLRILNKNASEVKFKENEFDLIVCDMSWSPKQMARLVTELLYSLEPGGTAIVTVKLLTKKPMALIKEITAWFEDSRMQIQAARQLFHNRDEITLYMVKY</sequence>
<accession>A0A848M4G1</accession>
<dbReference type="Pfam" id="PF01728">
    <property type="entry name" value="FtsJ"/>
    <property type="match status" value="1"/>
</dbReference>
<organism evidence="2 3">
    <name type="scientific">Paenibacillus lemnae</name>
    <dbReference type="NCBI Taxonomy" id="1330551"/>
    <lineage>
        <taxon>Bacteria</taxon>
        <taxon>Bacillati</taxon>
        <taxon>Bacillota</taxon>
        <taxon>Bacilli</taxon>
        <taxon>Bacillales</taxon>
        <taxon>Paenibacillaceae</taxon>
        <taxon>Paenibacillus</taxon>
    </lineage>
</organism>
<dbReference type="PANTHER" id="PTHR37524">
    <property type="entry name" value="RIBOSOMAL RNA LARGE SUBUNIT METHYLTRANSFERASE M"/>
    <property type="match status" value="1"/>
</dbReference>
<dbReference type="InterPro" id="IPR029063">
    <property type="entry name" value="SAM-dependent_MTases_sf"/>
</dbReference>
<feature type="domain" description="Ribosomal RNA methyltransferase FtsJ" evidence="1">
    <location>
        <begin position="224"/>
        <end position="312"/>
    </location>
</feature>
<proteinExistence type="predicted"/>
<dbReference type="InterPro" id="IPR002877">
    <property type="entry name" value="RNA_MeTrfase_FtsJ_dom"/>
</dbReference>
<keyword evidence="2" id="KW-0808">Transferase</keyword>
<dbReference type="AlphaFoldDB" id="A0A848M4G1"/>
<comment type="caution">
    <text evidence="2">The sequence shown here is derived from an EMBL/GenBank/DDBJ whole genome shotgun (WGS) entry which is preliminary data.</text>
</comment>
<dbReference type="Proteomes" id="UP000565468">
    <property type="component" value="Unassembled WGS sequence"/>
</dbReference>
<keyword evidence="2" id="KW-0489">Methyltransferase</keyword>
<reference evidence="2 3" key="1">
    <citation type="submission" date="2020-04" db="EMBL/GenBank/DDBJ databases">
        <title>Paenibacillus algicola sp. nov., a novel marine bacterium producing alginate lyase.</title>
        <authorList>
            <person name="Huang H."/>
        </authorList>
    </citation>
    <scope>NUCLEOTIDE SEQUENCE [LARGE SCALE GENOMIC DNA]</scope>
    <source>
        <strain evidence="2 3">L7-75</strain>
    </source>
</reference>
<dbReference type="CDD" id="cd02440">
    <property type="entry name" value="AdoMet_MTases"/>
    <property type="match status" value="1"/>
</dbReference>
<evidence type="ECO:0000313" key="3">
    <source>
        <dbReference type="Proteomes" id="UP000565468"/>
    </source>
</evidence>
<dbReference type="EMBL" id="JABBPN010000006">
    <property type="protein sequence ID" value="NMO95958.1"/>
    <property type="molecule type" value="Genomic_DNA"/>
</dbReference>
<dbReference type="GO" id="GO:0008168">
    <property type="term" value="F:methyltransferase activity"/>
    <property type="evidence" value="ECO:0007669"/>
    <property type="project" value="UniProtKB-KW"/>
</dbReference>
<dbReference type="PANTHER" id="PTHR37524:SF2">
    <property type="entry name" value="RIBOSOMAL RNA METHYLTRANSFERASE FTSJ DOMAIN-CONTAINING PROTEIN"/>
    <property type="match status" value="1"/>
</dbReference>
<gene>
    <name evidence="2" type="ORF">HII30_09270</name>
</gene>
<dbReference type="SUPFAM" id="SSF53335">
    <property type="entry name" value="S-adenosyl-L-methionine-dependent methyltransferases"/>
    <property type="match status" value="1"/>
</dbReference>